<dbReference type="InterPro" id="IPR008160">
    <property type="entry name" value="Collagen"/>
</dbReference>
<evidence type="ECO:0000313" key="2">
    <source>
        <dbReference type="EMBL" id="CAB4139946.1"/>
    </source>
</evidence>
<dbReference type="EMBL" id="LR796369">
    <property type="protein sequence ID" value="CAB4139946.1"/>
    <property type="molecule type" value="Genomic_DNA"/>
</dbReference>
<organism evidence="2">
    <name type="scientific">uncultured Caudovirales phage</name>
    <dbReference type="NCBI Taxonomy" id="2100421"/>
    <lineage>
        <taxon>Viruses</taxon>
        <taxon>Duplodnaviria</taxon>
        <taxon>Heunggongvirae</taxon>
        <taxon>Uroviricota</taxon>
        <taxon>Caudoviricetes</taxon>
        <taxon>Peduoviridae</taxon>
        <taxon>Maltschvirus</taxon>
        <taxon>Maltschvirus maltsch</taxon>
    </lineage>
</organism>
<name>A0A6J5M4B8_9CAUD</name>
<dbReference type="EMBL" id="LR796646">
    <property type="protein sequence ID" value="CAB4156898.1"/>
    <property type="molecule type" value="Genomic_DNA"/>
</dbReference>
<feature type="region of interest" description="Disordered" evidence="1">
    <location>
        <begin position="75"/>
        <end position="117"/>
    </location>
</feature>
<proteinExistence type="predicted"/>
<evidence type="ECO:0000313" key="3">
    <source>
        <dbReference type="EMBL" id="CAB4140673.1"/>
    </source>
</evidence>
<dbReference type="Pfam" id="PF01391">
    <property type="entry name" value="Collagen"/>
    <property type="match status" value="1"/>
</dbReference>
<evidence type="ECO:0000313" key="4">
    <source>
        <dbReference type="EMBL" id="CAB4156898.1"/>
    </source>
</evidence>
<gene>
    <name evidence="2" type="ORF">UFOVP356_40</name>
    <name evidence="3" type="ORF">UFOVP408_53</name>
    <name evidence="4" type="ORF">UFOVP676_20</name>
</gene>
<dbReference type="EMBL" id="LR796373">
    <property type="protein sequence ID" value="CAB4140673.1"/>
    <property type="molecule type" value="Genomic_DNA"/>
</dbReference>
<keyword evidence="2" id="KW-0176">Collagen</keyword>
<reference evidence="2" key="1">
    <citation type="submission" date="2020-04" db="EMBL/GenBank/DDBJ databases">
        <authorList>
            <person name="Chiriac C."/>
            <person name="Salcher M."/>
            <person name="Ghai R."/>
            <person name="Kavagutti S V."/>
        </authorList>
    </citation>
    <scope>NUCLEOTIDE SEQUENCE</scope>
</reference>
<evidence type="ECO:0000256" key="1">
    <source>
        <dbReference type="SAM" id="MobiDB-lite"/>
    </source>
</evidence>
<sequence length="284" mass="28949">MTNVKDLLNKIESCYISDEEKLAALSQVEATIKELKANKVIKEQKIKFNVKLIVDEIKRLKAEVKSQIEYARSIVPERGPKGDPGERGRDGVIGKDGRDGRDGKDGKNGVDGQDGVSVTDAKIDFDGSLVITLSTGREINVGEVVTPELAEQIKVTMSTNSTVAIQDEGNTLTSGVRNINFTGAGVTVTGSADSVTVNVTGGGGGGGVSSVDVSGGTTGLTTSGGPITTSGTITLAGTLAVANGGTGATDAGTARTNLSAQKTITSGTAAPSGGVDGDIYLQYV</sequence>
<feature type="compositionally biased region" description="Basic and acidic residues" evidence="1">
    <location>
        <begin position="78"/>
        <end position="108"/>
    </location>
</feature>
<accession>A0A6J5M4B8</accession>
<protein>
    <submittedName>
        <fullName evidence="2">Collagen triple helix repeat</fullName>
    </submittedName>
</protein>